<protein>
    <submittedName>
        <fullName evidence="5">DNA-binding response regulator</fullName>
    </submittedName>
</protein>
<dbReference type="RefSeq" id="WP_052000388.1">
    <property type="nucleotide sequence ID" value="NZ_BAVS01000003.1"/>
</dbReference>
<name>W4VHB7_9BACI</name>
<evidence type="ECO:0000256" key="1">
    <source>
        <dbReference type="ARBA" id="ARBA00022490"/>
    </source>
</evidence>
<keyword evidence="3" id="KW-0597">Phosphoprotein</keyword>
<dbReference type="GO" id="GO:0000160">
    <property type="term" value="P:phosphorelay signal transduction system"/>
    <property type="evidence" value="ECO:0007669"/>
    <property type="project" value="InterPro"/>
</dbReference>
<dbReference type="OrthoDB" id="159632at2"/>
<dbReference type="PANTHER" id="PTHR42713">
    <property type="entry name" value="HISTIDINE KINASE-RELATED"/>
    <property type="match status" value="1"/>
</dbReference>
<dbReference type="AlphaFoldDB" id="W4VHB7"/>
<gene>
    <name evidence="5" type="ORF">JCM21714_1202</name>
</gene>
<reference evidence="5 6" key="1">
    <citation type="journal article" date="2014" name="Genome Announc.">
        <title>Draft Genome Sequence of the Boron-Tolerant and Moderately Halotolerant Bacterium Gracilibacillus boraciitolerans JCM 21714T.</title>
        <authorList>
            <person name="Ahmed I."/>
            <person name="Oshima K."/>
            <person name="Suda W."/>
            <person name="Kitamura K."/>
            <person name="Iida T."/>
            <person name="Ohmori Y."/>
            <person name="Fujiwara T."/>
            <person name="Hattori M."/>
            <person name="Ohkuma M."/>
        </authorList>
    </citation>
    <scope>NUCLEOTIDE SEQUENCE [LARGE SCALE GENOMIC DNA]</scope>
    <source>
        <strain evidence="5 6">JCM 21714</strain>
    </source>
</reference>
<evidence type="ECO:0000256" key="3">
    <source>
        <dbReference type="PROSITE-ProRule" id="PRU00169"/>
    </source>
</evidence>
<keyword evidence="2 5" id="KW-0238">DNA-binding</keyword>
<sequence length="139" mass="16142">MQEFYKVLIVDDEMLIRQGIINYIEWENEGYKIIGEASNGEEAMQLMASDHPHILITDIVMPGMDGIELVKNVKEFYPETEIIVLSSFENFDYVKQTFQNGVADYILKPKLNTEELLQTLNRVTQSQKNHCQSMKHTLQ</sequence>
<dbReference type="EMBL" id="BAVS01000003">
    <property type="protein sequence ID" value="GAE92218.1"/>
    <property type="molecule type" value="Genomic_DNA"/>
</dbReference>
<dbReference type="InterPro" id="IPR001789">
    <property type="entry name" value="Sig_transdc_resp-reg_receiver"/>
</dbReference>
<keyword evidence="1" id="KW-0963">Cytoplasm</keyword>
<dbReference type="CDD" id="cd17536">
    <property type="entry name" value="REC_YesN-like"/>
    <property type="match status" value="1"/>
</dbReference>
<evidence type="ECO:0000313" key="6">
    <source>
        <dbReference type="Proteomes" id="UP000019102"/>
    </source>
</evidence>
<dbReference type="SMART" id="SM00448">
    <property type="entry name" value="REC"/>
    <property type="match status" value="1"/>
</dbReference>
<proteinExistence type="predicted"/>
<accession>W4VHB7</accession>
<dbReference type="SUPFAM" id="SSF52172">
    <property type="entry name" value="CheY-like"/>
    <property type="match status" value="1"/>
</dbReference>
<evidence type="ECO:0000259" key="4">
    <source>
        <dbReference type="PROSITE" id="PS50110"/>
    </source>
</evidence>
<comment type="caution">
    <text evidence="5">The sequence shown here is derived from an EMBL/GenBank/DDBJ whole genome shotgun (WGS) entry which is preliminary data.</text>
</comment>
<evidence type="ECO:0000313" key="5">
    <source>
        <dbReference type="EMBL" id="GAE92218.1"/>
    </source>
</evidence>
<feature type="domain" description="Response regulatory" evidence="4">
    <location>
        <begin position="6"/>
        <end position="123"/>
    </location>
</feature>
<dbReference type="Pfam" id="PF00072">
    <property type="entry name" value="Response_reg"/>
    <property type="match status" value="1"/>
</dbReference>
<dbReference type="PROSITE" id="PS50110">
    <property type="entry name" value="RESPONSE_REGULATORY"/>
    <property type="match status" value="1"/>
</dbReference>
<evidence type="ECO:0000256" key="2">
    <source>
        <dbReference type="ARBA" id="ARBA00023125"/>
    </source>
</evidence>
<dbReference type="GO" id="GO:0003677">
    <property type="term" value="F:DNA binding"/>
    <property type="evidence" value="ECO:0007669"/>
    <property type="project" value="UniProtKB-KW"/>
</dbReference>
<dbReference type="eggNOG" id="COG4753">
    <property type="taxonomic scope" value="Bacteria"/>
</dbReference>
<dbReference type="STRING" id="1298598.JCM21714_1202"/>
<dbReference type="Proteomes" id="UP000019102">
    <property type="component" value="Unassembled WGS sequence"/>
</dbReference>
<dbReference type="PANTHER" id="PTHR42713:SF3">
    <property type="entry name" value="TRANSCRIPTIONAL REGULATORY PROTEIN HPTR"/>
    <property type="match status" value="1"/>
</dbReference>
<feature type="modified residue" description="4-aspartylphosphate" evidence="3">
    <location>
        <position position="58"/>
    </location>
</feature>
<dbReference type="Gene3D" id="3.40.50.2300">
    <property type="match status" value="1"/>
</dbReference>
<dbReference type="InterPro" id="IPR051552">
    <property type="entry name" value="HptR"/>
</dbReference>
<organism evidence="5 6">
    <name type="scientific">Gracilibacillus boraciitolerans JCM 21714</name>
    <dbReference type="NCBI Taxonomy" id="1298598"/>
    <lineage>
        <taxon>Bacteria</taxon>
        <taxon>Bacillati</taxon>
        <taxon>Bacillota</taxon>
        <taxon>Bacilli</taxon>
        <taxon>Bacillales</taxon>
        <taxon>Bacillaceae</taxon>
        <taxon>Gracilibacillus</taxon>
    </lineage>
</organism>
<dbReference type="InterPro" id="IPR011006">
    <property type="entry name" value="CheY-like_superfamily"/>
</dbReference>
<keyword evidence="6" id="KW-1185">Reference proteome</keyword>